<dbReference type="PROSITE" id="PS51710">
    <property type="entry name" value="G_OBG"/>
    <property type="match status" value="1"/>
</dbReference>
<keyword evidence="7" id="KW-1185">Reference proteome</keyword>
<evidence type="ECO:0000256" key="1">
    <source>
        <dbReference type="ARBA" id="ARBA00007699"/>
    </source>
</evidence>
<dbReference type="InterPro" id="IPR005225">
    <property type="entry name" value="Small_GTP-bd"/>
</dbReference>
<dbReference type="SUPFAM" id="SSF82051">
    <property type="entry name" value="Obg GTP-binding protein N-terminal domain"/>
    <property type="match status" value="1"/>
</dbReference>
<dbReference type="InterPro" id="IPR006169">
    <property type="entry name" value="GTP1_OBG_dom"/>
</dbReference>
<evidence type="ECO:0000313" key="6">
    <source>
        <dbReference type="EMBL" id="CBK19917.2"/>
    </source>
</evidence>
<organism evidence="6">
    <name type="scientific">Blastocystis hominis</name>
    <dbReference type="NCBI Taxonomy" id="12968"/>
    <lineage>
        <taxon>Eukaryota</taxon>
        <taxon>Sar</taxon>
        <taxon>Stramenopiles</taxon>
        <taxon>Bigyra</taxon>
        <taxon>Opalozoa</taxon>
        <taxon>Opalinata</taxon>
        <taxon>Blastocystidae</taxon>
        <taxon>Blastocystis</taxon>
    </lineage>
</organism>
<dbReference type="GO" id="GO:0003924">
    <property type="term" value="F:GTPase activity"/>
    <property type="evidence" value="ECO:0007669"/>
    <property type="project" value="InterPro"/>
</dbReference>
<dbReference type="PANTHER" id="PTHR11702:SF31">
    <property type="entry name" value="MITOCHONDRIAL RIBOSOME-ASSOCIATED GTPASE 2"/>
    <property type="match status" value="1"/>
</dbReference>
<dbReference type="InterPro" id="IPR036726">
    <property type="entry name" value="GTP1_OBG_dom_sf"/>
</dbReference>
<proteinExistence type="inferred from homology"/>
<keyword evidence="3" id="KW-0342">GTP-binding</keyword>
<dbReference type="Pfam" id="PF01018">
    <property type="entry name" value="GTP1_OBG"/>
    <property type="match status" value="1"/>
</dbReference>
<dbReference type="InterPro" id="IPR014100">
    <property type="entry name" value="GTP-bd_Obg/CgtA"/>
</dbReference>
<dbReference type="RefSeq" id="XP_012893965.1">
    <property type="nucleotide sequence ID" value="XM_013038511.1"/>
</dbReference>
<dbReference type="OrthoDB" id="347018at2759"/>
<dbReference type="NCBIfam" id="TIGR00231">
    <property type="entry name" value="small_GTP"/>
    <property type="match status" value="1"/>
</dbReference>
<dbReference type="PROSITE" id="PS51883">
    <property type="entry name" value="OBG"/>
    <property type="match status" value="1"/>
</dbReference>
<evidence type="ECO:0000259" key="5">
    <source>
        <dbReference type="PROSITE" id="PS51883"/>
    </source>
</evidence>
<evidence type="ECO:0000259" key="4">
    <source>
        <dbReference type="PROSITE" id="PS51710"/>
    </source>
</evidence>
<dbReference type="GO" id="GO:0042254">
    <property type="term" value="P:ribosome biogenesis"/>
    <property type="evidence" value="ECO:0007669"/>
    <property type="project" value="UniProtKB-UniRule"/>
</dbReference>
<dbReference type="PRINTS" id="PR00326">
    <property type="entry name" value="GTP1OBG"/>
</dbReference>
<dbReference type="InterPro" id="IPR006073">
    <property type="entry name" value="GTP-bd"/>
</dbReference>
<keyword evidence="2" id="KW-0547">Nucleotide-binding</keyword>
<comment type="similarity">
    <text evidence="1">Belongs to the TRAFAC class OBG-HflX-like GTPase superfamily. OBG GTPase family.</text>
</comment>
<dbReference type="GO" id="GO:0005525">
    <property type="term" value="F:GTP binding"/>
    <property type="evidence" value="ECO:0007669"/>
    <property type="project" value="UniProtKB-KW"/>
</dbReference>
<sequence length="373" mass="41390">MMPMGGNGGKGGSVYIRVNSNMDALTLPKSVYKAEDGQNGKGKCMHGRGGNDMFIDVPVGTLVYKIFENENFSGNSLQENEARASFEEQMIQHMGSRFLQVRESEKAQSSQSNENSEMIKELLFDTSFAEDKQLFCVARGGKGGEGNHEWYEKMKRSHLHYWGSNRDRRLQATYYKHDENHNAGEPGEEISLLLQTQKLAEVGLIGYPNAGKSTLISKLTKTAPKIAAYPFTTLRPLVGYIQYSDSSMISVADIPGIISGAHNNRGLGFSFLRHIQRTKVLTYVIDVSDSVHLPNQVYREIQKELLHYDESLLRKPTIIVANKIDEEGAEKGLALLKSVTKLPIIPISAKEGRNVGKVADMIRSACMIAVNEG</sequence>
<evidence type="ECO:0000313" key="7">
    <source>
        <dbReference type="Proteomes" id="UP000008312"/>
    </source>
</evidence>
<gene>
    <name evidence="6" type="ORF">GSBLH_T00000324001</name>
</gene>
<dbReference type="CDD" id="cd01898">
    <property type="entry name" value="Obg"/>
    <property type="match status" value="1"/>
</dbReference>
<dbReference type="InterPro" id="IPR031167">
    <property type="entry name" value="G_OBG"/>
</dbReference>
<dbReference type="EMBL" id="FN668638">
    <property type="protein sequence ID" value="CBK19917.2"/>
    <property type="molecule type" value="Genomic_DNA"/>
</dbReference>
<dbReference type="SUPFAM" id="SSF52540">
    <property type="entry name" value="P-loop containing nucleoside triphosphate hydrolases"/>
    <property type="match status" value="1"/>
</dbReference>
<evidence type="ECO:0008006" key="8">
    <source>
        <dbReference type="Google" id="ProtNLM"/>
    </source>
</evidence>
<dbReference type="InterPro" id="IPR027417">
    <property type="entry name" value="P-loop_NTPase"/>
</dbReference>
<dbReference type="OMA" id="SYMTRIG"/>
<protein>
    <recommendedName>
        <fullName evidence="8">OBG-type G domain-containing protein</fullName>
    </recommendedName>
</protein>
<dbReference type="InParanoid" id="D8LVS8"/>
<feature type="domain" description="Obg" evidence="5">
    <location>
        <begin position="1"/>
        <end position="199"/>
    </location>
</feature>
<evidence type="ECO:0000256" key="3">
    <source>
        <dbReference type="ARBA" id="ARBA00023134"/>
    </source>
</evidence>
<dbReference type="GeneID" id="24917637"/>
<dbReference type="Pfam" id="PF01926">
    <property type="entry name" value="MMR_HSR1"/>
    <property type="match status" value="1"/>
</dbReference>
<reference evidence="6" key="1">
    <citation type="submission" date="2010-02" db="EMBL/GenBank/DDBJ databases">
        <title>Sequencing and annotation of the Blastocystis hominis genome.</title>
        <authorList>
            <person name="Wincker P."/>
        </authorList>
    </citation>
    <scope>NUCLEOTIDE SEQUENCE</scope>
    <source>
        <strain evidence="6">Singapore isolate B</strain>
    </source>
</reference>
<accession>D8LVS8</accession>
<dbReference type="Gene3D" id="2.70.210.12">
    <property type="entry name" value="GTP1/OBG domain"/>
    <property type="match status" value="1"/>
</dbReference>
<dbReference type="Gene3D" id="3.40.50.300">
    <property type="entry name" value="P-loop containing nucleotide triphosphate hydrolases"/>
    <property type="match status" value="1"/>
</dbReference>
<dbReference type="PIRSF" id="PIRSF002401">
    <property type="entry name" value="GTP_bd_Obg/CgtA"/>
    <property type="match status" value="1"/>
</dbReference>
<name>D8LVS8_BLAHO</name>
<dbReference type="PANTHER" id="PTHR11702">
    <property type="entry name" value="DEVELOPMENTALLY REGULATED GTP-BINDING PROTEIN-RELATED"/>
    <property type="match status" value="1"/>
</dbReference>
<dbReference type="Proteomes" id="UP000008312">
    <property type="component" value="Unassembled WGS sequence"/>
</dbReference>
<evidence type="ECO:0000256" key="2">
    <source>
        <dbReference type="ARBA" id="ARBA00022741"/>
    </source>
</evidence>
<dbReference type="InterPro" id="IPR045086">
    <property type="entry name" value="OBG_GTPase"/>
</dbReference>
<dbReference type="FunCoup" id="D8LVS8">
    <property type="interactions" value="40"/>
</dbReference>
<dbReference type="GO" id="GO:0000287">
    <property type="term" value="F:magnesium ion binding"/>
    <property type="evidence" value="ECO:0007669"/>
    <property type="project" value="InterPro"/>
</dbReference>
<dbReference type="AlphaFoldDB" id="D8LVS8"/>
<feature type="domain" description="OBG-type G" evidence="4">
    <location>
        <begin position="200"/>
        <end position="367"/>
    </location>
</feature>